<feature type="domain" description="DUF6194" evidence="1">
    <location>
        <begin position="17"/>
        <end position="158"/>
    </location>
</feature>
<accession>A0A238URS1</accession>
<dbReference type="AlphaFoldDB" id="A0A238URS1"/>
<organism evidence="2 3">
    <name type="scientific">Actinoplanes regularis</name>
    <dbReference type="NCBI Taxonomy" id="52697"/>
    <lineage>
        <taxon>Bacteria</taxon>
        <taxon>Bacillati</taxon>
        <taxon>Actinomycetota</taxon>
        <taxon>Actinomycetes</taxon>
        <taxon>Micromonosporales</taxon>
        <taxon>Micromonosporaceae</taxon>
        <taxon>Actinoplanes</taxon>
    </lineage>
</organism>
<dbReference type="Proteomes" id="UP000198415">
    <property type="component" value="Unassembled WGS sequence"/>
</dbReference>
<dbReference type="InterPro" id="IPR045676">
    <property type="entry name" value="DUF6194"/>
</dbReference>
<reference evidence="2 3" key="1">
    <citation type="submission" date="2017-06" db="EMBL/GenBank/DDBJ databases">
        <authorList>
            <person name="Kim H.J."/>
            <person name="Triplett B.A."/>
        </authorList>
    </citation>
    <scope>NUCLEOTIDE SEQUENCE [LARGE SCALE GENOMIC DNA]</scope>
    <source>
        <strain evidence="2 3">DSM 43151</strain>
    </source>
</reference>
<protein>
    <recommendedName>
        <fullName evidence="1">DUF6194 domain-containing protein</fullName>
    </recommendedName>
</protein>
<evidence type="ECO:0000313" key="3">
    <source>
        <dbReference type="Proteomes" id="UP000198415"/>
    </source>
</evidence>
<dbReference type="OrthoDB" id="4329964at2"/>
<dbReference type="Pfam" id="PF19694">
    <property type="entry name" value="DUF6194"/>
    <property type="match status" value="1"/>
</dbReference>
<proteinExistence type="predicted"/>
<sequence>MTAFPAPDAHPDHDPVDELAERICRLPDVFQLVAGPGTGAPELSWGDRFFFVGSERMRPFATIVVRNVPGFDERSDLDRPGVFRLNVELGRAEFRDLFGYGPEEFAAHQSEIDFAAPGRWFPHPVYAVQGWGSIVNPGAEVDGLLTHAHRRSAARARRG</sequence>
<name>A0A238URS1_9ACTN</name>
<gene>
    <name evidence="2" type="ORF">SAMN06264365_10110</name>
</gene>
<dbReference type="RefSeq" id="WP_089290864.1">
    <property type="nucleotide sequence ID" value="NZ_BOMU01000016.1"/>
</dbReference>
<dbReference type="EMBL" id="FZNR01000001">
    <property type="protein sequence ID" value="SNR24133.1"/>
    <property type="molecule type" value="Genomic_DNA"/>
</dbReference>
<keyword evidence="3" id="KW-1185">Reference proteome</keyword>
<evidence type="ECO:0000313" key="2">
    <source>
        <dbReference type="EMBL" id="SNR24133.1"/>
    </source>
</evidence>
<evidence type="ECO:0000259" key="1">
    <source>
        <dbReference type="Pfam" id="PF19694"/>
    </source>
</evidence>